<dbReference type="InterPro" id="IPR018631">
    <property type="entry name" value="AAA-ATPase-like_dom"/>
</dbReference>
<dbReference type="AlphaFoldDB" id="V6DFL3"/>
<dbReference type="STRING" id="673862.BABL1_gene_684"/>
<proteinExistence type="predicted"/>
<dbReference type="PANTHER" id="PTHR34825:SF1">
    <property type="entry name" value="AAA-ATPASE-LIKE DOMAIN-CONTAINING PROTEIN"/>
    <property type="match status" value="1"/>
</dbReference>
<dbReference type="Proteomes" id="UP000018769">
    <property type="component" value="Chromosome I"/>
</dbReference>
<feature type="domain" description="AAA-ATPase-like" evidence="1">
    <location>
        <begin position="9"/>
        <end position="232"/>
    </location>
</feature>
<keyword evidence="3" id="KW-1185">Reference proteome</keyword>
<dbReference type="EMBL" id="HG793133">
    <property type="protein sequence ID" value="CDK30334.1"/>
    <property type="molecule type" value="Genomic_DNA"/>
</dbReference>
<name>V6DFL3_9BACT</name>
<dbReference type="RefSeq" id="WP_023791302.1">
    <property type="nucleotide sequence ID" value="NC_023003.1"/>
</dbReference>
<dbReference type="eggNOG" id="COG4637">
    <property type="taxonomic scope" value="Bacteria"/>
</dbReference>
<dbReference type="Pfam" id="PF09820">
    <property type="entry name" value="AAA-ATPase_like"/>
    <property type="match status" value="1"/>
</dbReference>
<gene>
    <name evidence="2" type="ORF">BABL1_gene_684</name>
</gene>
<organism evidence="2 3">
    <name type="scientific">Candidatus Babela massiliensis</name>
    <dbReference type="NCBI Taxonomy" id="673862"/>
    <lineage>
        <taxon>Bacteria</taxon>
        <taxon>Candidatus Babelota</taxon>
        <taxon>Candidatus Babeliae</taxon>
        <taxon>Candidatus Babeliales</taxon>
        <taxon>Candidatus Babeliaceae</taxon>
        <taxon>Candidatus Babela</taxon>
    </lineage>
</organism>
<dbReference type="HOGENOM" id="CLU_021114_1_2_7"/>
<dbReference type="OrthoDB" id="9799038at2"/>
<evidence type="ECO:0000259" key="1">
    <source>
        <dbReference type="Pfam" id="PF09820"/>
    </source>
</evidence>
<dbReference type="PATRIC" id="fig|673862.3.peg.221"/>
<accession>V6DFL3</accession>
<evidence type="ECO:0000313" key="2">
    <source>
        <dbReference type="EMBL" id="CDK30334.1"/>
    </source>
</evidence>
<sequence length="562" mass="65667">MKVLSKKLPIGISDFKIIIEDNYYYIDKTLLIKEIIESTGQVILLPRPRRFGKTLNLSMIKYFFEKKEENNKHLFLKTNIWQEKEYQALHGKYPIIFLTFKDIKETSWENAYKKIIAIISEEFERYYLLFRKDLLPHVLEEFESILRKTADEVTFSRSLFILSKLLYKLYNTRVIILIDEYDAPIHAGYNYGYYNEIVQFMRSLLTSILKDNLYLEKGILTGILRTSKEGIFSGLNNLAVYTLMDTDFQDKFGFTKQEVERLLNDSNLIDKFNEIQKWYNGYQFGNTTIYNPWSLLMCTKNQGVLKPYWVNTSDNQLIKKLLTLSGKEIKSDFELLLTNKTIEKEIDEAIIFPGIENNPRAIWSLLLFAGYLTYTQFRIEQGHSYCNLTIPNKEIELLYSSFIKDIFESTLTNPKVNILLTSLTTGQIDIFSELLQEFIINTISVYDLPNNEPEKSYHLFVLGLLVLLSDTYQVKSNRESGLGRYDIMLIPKNKKDLGIIIEFKKVSSSDKSLEKSAQKALDQIEEKNYAQELKDLDIKHIKFLGIAFQGKKVLVKSKDLLN</sequence>
<reference evidence="2 3" key="1">
    <citation type="journal article" date="2015" name="Biol. Direct">
        <title>Babela massiliensis, a representative of a widespread bacterial phylum with unusual adaptations to parasitism in amoebae.</title>
        <authorList>
            <person name="Pagnier I."/>
            <person name="Yutin N."/>
            <person name="Croce O."/>
            <person name="Makarova K.S."/>
            <person name="Wolf Y.I."/>
            <person name="Benamar S."/>
            <person name="Raoult D."/>
            <person name="Koonin E.V."/>
            <person name="La Scola B."/>
        </authorList>
    </citation>
    <scope>NUCLEOTIDE SEQUENCE [LARGE SCALE GENOMIC DNA]</scope>
    <source>
        <strain evidence="3">BABL1</strain>
    </source>
</reference>
<dbReference type="InterPro" id="IPR012547">
    <property type="entry name" value="PDDEXK_9"/>
</dbReference>
<dbReference type="Pfam" id="PF08011">
    <property type="entry name" value="PDDEXK_9"/>
    <property type="match status" value="1"/>
</dbReference>
<dbReference type="KEGG" id="dpb:BABL1_gene_684"/>
<dbReference type="PANTHER" id="PTHR34825">
    <property type="entry name" value="CONSERVED PROTEIN, WITH A WEAK D-GALACTARATE DEHYDRATASE/ALTRONATE HYDROLASE DOMAIN"/>
    <property type="match status" value="1"/>
</dbReference>
<protein>
    <submittedName>
        <fullName evidence="2">AAA-ATPase fused to PD-(D/E)XK superfamily nuclease</fullName>
    </submittedName>
</protein>
<evidence type="ECO:0000313" key="3">
    <source>
        <dbReference type="Proteomes" id="UP000018769"/>
    </source>
</evidence>